<name>A0ABN7PIS7_TIMPD</name>
<dbReference type="EMBL" id="CAJPIN010072977">
    <property type="protein sequence ID" value="CAG2067662.1"/>
    <property type="molecule type" value="Genomic_DNA"/>
</dbReference>
<feature type="region of interest" description="Disordered" evidence="1">
    <location>
        <begin position="93"/>
        <end position="126"/>
    </location>
</feature>
<protein>
    <submittedName>
        <fullName evidence="2">Uncharacterized protein</fullName>
    </submittedName>
</protein>
<reference evidence="2" key="1">
    <citation type="submission" date="2021-03" db="EMBL/GenBank/DDBJ databases">
        <authorList>
            <person name="Tran Van P."/>
        </authorList>
    </citation>
    <scope>NUCLEOTIDE SEQUENCE</scope>
</reference>
<feature type="non-terminal residue" evidence="2">
    <location>
        <position position="126"/>
    </location>
</feature>
<organism evidence="2 3">
    <name type="scientific">Timema podura</name>
    <name type="common">Walking stick</name>
    <dbReference type="NCBI Taxonomy" id="61482"/>
    <lineage>
        <taxon>Eukaryota</taxon>
        <taxon>Metazoa</taxon>
        <taxon>Ecdysozoa</taxon>
        <taxon>Arthropoda</taxon>
        <taxon>Hexapoda</taxon>
        <taxon>Insecta</taxon>
        <taxon>Pterygota</taxon>
        <taxon>Neoptera</taxon>
        <taxon>Polyneoptera</taxon>
        <taxon>Phasmatodea</taxon>
        <taxon>Timematodea</taxon>
        <taxon>Timematoidea</taxon>
        <taxon>Timematidae</taxon>
        <taxon>Timema</taxon>
    </lineage>
</organism>
<sequence>MTGANNCVYIRLSSYTECRVPETLLYLVDIFASEVASEDKGESTDTNGCINGQLGLQTGETITPVVKVVPPGAKTTSVTKGFDILAEKLQSELKFPASPRSQSPASGRVSPSVDLEDKRKTSARSV</sequence>
<accession>A0ABN7PIS7</accession>
<dbReference type="Proteomes" id="UP001153148">
    <property type="component" value="Unassembled WGS sequence"/>
</dbReference>
<gene>
    <name evidence="2" type="ORF">TPAB3V08_LOCUS14605</name>
</gene>
<evidence type="ECO:0000313" key="3">
    <source>
        <dbReference type="Proteomes" id="UP001153148"/>
    </source>
</evidence>
<proteinExistence type="predicted"/>
<comment type="caution">
    <text evidence="2">The sequence shown here is derived from an EMBL/GenBank/DDBJ whole genome shotgun (WGS) entry which is preliminary data.</text>
</comment>
<evidence type="ECO:0000313" key="2">
    <source>
        <dbReference type="EMBL" id="CAG2067662.1"/>
    </source>
</evidence>
<evidence type="ECO:0000256" key="1">
    <source>
        <dbReference type="SAM" id="MobiDB-lite"/>
    </source>
</evidence>
<keyword evidence="3" id="KW-1185">Reference proteome</keyword>